<gene>
    <name evidence="2" type="ORF">STAS_33360</name>
</gene>
<dbReference type="Proteomes" id="UP000325081">
    <property type="component" value="Unassembled WGS sequence"/>
</dbReference>
<keyword evidence="2" id="KW-0413">Isomerase</keyword>
<feature type="compositionally biased region" description="Polar residues" evidence="1">
    <location>
        <begin position="604"/>
        <end position="613"/>
    </location>
</feature>
<accession>A0A5A7RE57</accession>
<evidence type="ECO:0000256" key="1">
    <source>
        <dbReference type="SAM" id="MobiDB-lite"/>
    </source>
</evidence>
<keyword evidence="3" id="KW-1185">Reference proteome</keyword>
<protein>
    <submittedName>
        <fullName evidence="2">Ribose-5-phosphate isomerase B</fullName>
    </submittedName>
</protein>
<comment type="caution">
    <text evidence="2">The sequence shown here is derived from an EMBL/GenBank/DDBJ whole genome shotgun (WGS) entry which is preliminary data.</text>
</comment>
<name>A0A5A7RE57_STRAF</name>
<dbReference type="GO" id="GO:0016853">
    <property type="term" value="F:isomerase activity"/>
    <property type="evidence" value="ECO:0007669"/>
    <property type="project" value="UniProtKB-KW"/>
</dbReference>
<dbReference type="AlphaFoldDB" id="A0A5A7RE57"/>
<organism evidence="2 3">
    <name type="scientific">Striga asiatica</name>
    <name type="common">Asiatic witchweed</name>
    <name type="synonym">Buchnera asiatica</name>
    <dbReference type="NCBI Taxonomy" id="4170"/>
    <lineage>
        <taxon>Eukaryota</taxon>
        <taxon>Viridiplantae</taxon>
        <taxon>Streptophyta</taxon>
        <taxon>Embryophyta</taxon>
        <taxon>Tracheophyta</taxon>
        <taxon>Spermatophyta</taxon>
        <taxon>Magnoliopsida</taxon>
        <taxon>eudicotyledons</taxon>
        <taxon>Gunneridae</taxon>
        <taxon>Pentapetalae</taxon>
        <taxon>asterids</taxon>
        <taxon>lamiids</taxon>
        <taxon>Lamiales</taxon>
        <taxon>Orobanchaceae</taxon>
        <taxon>Buchnereae</taxon>
        <taxon>Striga</taxon>
    </lineage>
</organism>
<feature type="region of interest" description="Disordered" evidence="1">
    <location>
        <begin position="716"/>
        <end position="737"/>
    </location>
</feature>
<reference evidence="3" key="1">
    <citation type="journal article" date="2019" name="Curr. Biol.">
        <title>Genome Sequence of Striga asiatica Provides Insight into the Evolution of Plant Parasitism.</title>
        <authorList>
            <person name="Yoshida S."/>
            <person name="Kim S."/>
            <person name="Wafula E.K."/>
            <person name="Tanskanen J."/>
            <person name="Kim Y.M."/>
            <person name="Honaas L."/>
            <person name="Yang Z."/>
            <person name="Spallek T."/>
            <person name="Conn C.E."/>
            <person name="Ichihashi Y."/>
            <person name="Cheong K."/>
            <person name="Cui S."/>
            <person name="Der J.P."/>
            <person name="Gundlach H."/>
            <person name="Jiao Y."/>
            <person name="Hori C."/>
            <person name="Ishida J.K."/>
            <person name="Kasahara H."/>
            <person name="Kiba T."/>
            <person name="Kim M.S."/>
            <person name="Koo N."/>
            <person name="Laohavisit A."/>
            <person name="Lee Y.H."/>
            <person name="Lumba S."/>
            <person name="McCourt P."/>
            <person name="Mortimer J.C."/>
            <person name="Mutuku J.M."/>
            <person name="Nomura T."/>
            <person name="Sasaki-Sekimoto Y."/>
            <person name="Seto Y."/>
            <person name="Wang Y."/>
            <person name="Wakatake T."/>
            <person name="Sakakibara H."/>
            <person name="Demura T."/>
            <person name="Yamaguchi S."/>
            <person name="Yoneyama K."/>
            <person name="Manabe R.I."/>
            <person name="Nelson D.C."/>
            <person name="Schulman A.H."/>
            <person name="Timko M.P."/>
            <person name="dePamphilis C.W."/>
            <person name="Choi D."/>
            <person name="Shirasu K."/>
        </authorList>
    </citation>
    <scope>NUCLEOTIDE SEQUENCE [LARGE SCALE GENOMIC DNA]</scope>
    <source>
        <strain evidence="3">cv. UVA1</strain>
    </source>
</reference>
<evidence type="ECO:0000313" key="3">
    <source>
        <dbReference type="Proteomes" id="UP000325081"/>
    </source>
</evidence>
<dbReference type="EMBL" id="BKCP01012070">
    <property type="protein sequence ID" value="GER55676.1"/>
    <property type="molecule type" value="Genomic_DNA"/>
</dbReference>
<feature type="region of interest" description="Disordered" evidence="1">
    <location>
        <begin position="591"/>
        <end position="613"/>
    </location>
</feature>
<sequence length="737" mass="81578">MVDNAVMNEVCGFTFSGTRSKALDFDARKSWAELSPHTTWDSTGMSNGLIEDLATAVVHRFICYNITGKKEANKVSEVELFLLWAMRAGVRSRLVQTSGLDDYLFCASLVVGKWSKKKSTYFLYAALQGGKVVACFRLPNSTEVWSFPLDFLLDLPRDPYILAFAPIYTRSHQGTADVIRFHENSRLLNKAVALFASWDTCLVAICNVNCGSICVPSTLYACCTTPYMASPYWFVSNVMPFYWQSQSLYSGCLSLLNSLCISSSTESIDPKRVNEVLAGNTDGQMRADLDVEQATSCPDGYWRRPPYRWLLTTLFGLRTILSLVSNGDIVSNRVAWHIPNSVKLLPNSTEVWSFPLDFLLDLPRDPYILAFAPIYTRSHQGMANVIRFHENSRLLNKAVALFASWDTCLVAICNVNCGAICVPSTLYACCTTPYMASPYWFVSNVVPFYWQSQSLYSGSLSLLNSLCISSSTESIDPKRVNEVLAGNTDGQMRTSNKLPVAQTAIGDDLLIDAKALQALDDMATTFVWRVQREKVSMSLCSQRYYSTNSRLDVGELDEFEFKFAIVESPPVAAAGGLPPGHRAHQPTVFMAQPHPSPPSTSQPLNQTPSIFSHPQSIPPQDFSKLFLLQDFQQIVKEYLRRNPLLEEGKMTVFEAPVADISDTTINPAAGISDRGSPVTKDPLAVSVAGDSSTAIKDPPLILETLSTTFYGPSPFSLSRARSPQAPLNLPRPHSRPI</sequence>
<evidence type="ECO:0000313" key="2">
    <source>
        <dbReference type="EMBL" id="GER55676.1"/>
    </source>
</evidence>
<proteinExistence type="predicted"/>